<feature type="region of interest" description="Disordered" evidence="1">
    <location>
        <begin position="40"/>
        <end position="61"/>
    </location>
</feature>
<comment type="caution">
    <text evidence="2">The sequence shown here is derived from an EMBL/GenBank/DDBJ whole genome shotgun (WGS) entry which is preliminary data.</text>
</comment>
<protein>
    <submittedName>
        <fullName evidence="2">Uncharacterized protein</fullName>
    </submittedName>
</protein>
<accession>A0AAV4SET8</accession>
<sequence>MLTTLRQRGDGGRKKSSAQKQVAGEVAVAKGKPVRILVSGQKRKERVGGKRGSNGLPCLSPKPRLVEATSLQTSSLDFDLPRVRERENAPNLTTCSSDG</sequence>
<evidence type="ECO:0000313" key="2">
    <source>
        <dbReference type="EMBL" id="GIY31711.1"/>
    </source>
</evidence>
<proteinExistence type="predicted"/>
<dbReference type="AlphaFoldDB" id="A0AAV4SET8"/>
<keyword evidence="3" id="KW-1185">Reference proteome</keyword>
<dbReference type="EMBL" id="BPLR01009417">
    <property type="protein sequence ID" value="GIY31711.1"/>
    <property type="molecule type" value="Genomic_DNA"/>
</dbReference>
<evidence type="ECO:0000313" key="3">
    <source>
        <dbReference type="Proteomes" id="UP001054945"/>
    </source>
</evidence>
<feature type="region of interest" description="Disordered" evidence="1">
    <location>
        <begin position="1"/>
        <end position="26"/>
    </location>
</feature>
<organism evidence="2 3">
    <name type="scientific">Caerostris extrusa</name>
    <name type="common">Bark spider</name>
    <name type="synonym">Caerostris bankana</name>
    <dbReference type="NCBI Taxonomy" id="172846"/>
    <lineage>
        <taxon>Eukaryota</taxon>
        <taxon>Metazoa</taxon>
        <taxon>Ecdysozoa</taxon>
        <taxon>Arthropoda</taxon>
        <taxon>Chelicerata</taxon>
        <taxon>Arachnida</taxon>
        <taxon>Araneae</taxon>
        <taxon>Araneomorphae</taxon>
        <taxon>Entelegynae</taxon>
        <taxon>Araneoidea</taxon>
        <taxon>Araneidae</taxon>
        <taxon>Caerostris</taxon>
    </lineage>
</organism>
<name>A0AAV4SET8_CAEEX</name>
<gene>
    <name evidence="2" type="ORF">CEXT_336081</name>
</gene>
<evidence type="ECO:0000256" key="1">
    <source>
        <dbReference type="SAM" id="MobiDB-lite"/>
    </source>
</evidence>
<reference evidence="2 3" key="1">
    <citation type="submission" date="2021-06" db="EMBL/GenBank/DDBJ databases">
        <title>Caerostris extrusa draft genome.</title>
        <authorList>
            <person name="Kono N."/>
            <person name="Arakawa K."/>
        </authorList>
    </citation>
    <scope>NUCLEOTIDE SEQUENCE [LARGE SCALE GENOMIC DNA]</scope>
</reference>
<dbReference type="Proteomes" id="UP001054945">
    <property type="component" value="Unassembled WGS sequence"/>
</dbReference>